<comment type="caution">
    <text evidence="2">The sequence shown here is derived from an EMBL/GenBank/DDBJ whole genome shotgun (WGS) entry which is preliminary data.</text>
</comment>
<feature type="compositionally biased region" description="Basic and acidic residues" evidence="1">
    <location>
        <begin position="122"/>
        <end position="131"/>
    </location>
</feature>
<reference evidence="3" key="1">
    <citation type="journal article" date="2019" name="Int. J. Syst. Evol. Microbiol.">
        <title>The Global Catalogue of Microorganisms (GCM) 10K type strain sequencing project: providing services to taxonomists for standard genome sequencing and annotation.</title>
        <authorList>
            <consortium name="The Broad Institute Genomics Platform"/>
            <consortium name="The Broad Institute Genome Sequencing Center for Infectious Disease"/>
            <person name="Wu L."/>
            <person name="Ma J."/>
        </authorList>
    </citation>
    <scope>NUCLEOTIDE SEQUENCE [LARGE SCALE GENOMIC DNA]</scope>
    <source>
        <strain evidence="3">ICMP 257</strain>
    </source>
</reference>
<feature type="compositionally biased region" description="Low complexity" evidence="1">
    <location>
        <begin position="135"/>
        <end position="189"/>
    </location>
</feature>
<evidence type="ECO:0000313" key="3">
    <source>
        <dbReference type="Proteomes" id="UP001595908"/>
    </source>
</evidence>
<dbReference type="RefSeq" id="WP_033300129.1">
    <property type="nucleotide sequence ID" value="NZ_JBHSJE010000010.1"/>
</dbReference>
<dbReference type="Proteomes" id="UP001595908">
    <property type="component" value="Unassembled WGS sequence"/>
</dbReference>
<evidence type="ECO:0000256" key="1">
    <source>
        <dbReference type="SAM" id="MobiDB-lite"/>
    </source>
</evidence>
<evidence type="ECO:0000313" key="2">
    <source>
        <dbReference type="EMBL" id="MFC4982357.1"/>
    </source>
</evidence>
<feature type="region of interest" description="Disordered" evidence="1">
    <location>
        <begin position="11"/>
        <end position="82"/>
    </location>
</feature>
<proteinExistence type="predicted"/>
<dbReference type="GeneID" id="31233529"/>
<name>A0ABV9VGR7_STRAZ</name>
<gene>
    <name evidence="2" type="ORF">ACFPL4_29105</name>
</gene>
<feature type="compositionally biased region" description="Basic and acidic residues" evidence="1">
    <location>
        <begin position="72"/>
        <end position="82"/>
    </location>
</feature>
<protein>
    <submittedName>
        <fullName evidence="2">Uncharacterized protein</fullName>
    </submittedName>
</protein>
<sequence length="248" mass="25891">MADYFDRLLARHAPVSAAGGAGDSGTRTRVRPRLSGPYERAEALRHGPPGPDEPAALVPVAPRTDPVGPRLVRQDREVRTERHTVVRTEHIPRADDDVRSFRPVAVEPATLPRPSVTASPKVRPDREEGARAARRGLSSVPDDPASAPVVAAVTARASAAPARAAALPVPRGSDSAAAARGAALGSVGRRAPRPAERVVHVQIGRLEVSAGPPPGANGTPAGRPAQRPGRPAPVLTLDDYLSRGGKRD</sequence>
<feature type="compositionally biased region" description="Low complexity" evidence="1">
    <location>
        <begin position="216"/>
        <end position="233"/>
    </location>
</feature>
<accession>A0ABV9VGR7</accession>
<organism evidence="2 3">
    <name type="scientific">Streptomyces atroolivaceus</name>
    <dbReference type="NCBI Taxonomy" id="66869"/>
    <lineage>
        <taxon>Bacteria</taxon>
        <taxon>Bacillati</taxon>
        <taxon>Actinomycetota</taxon>
        <taxon>Actinomycetes</taxon>
        <taxon>Kitasatosporales</taxon>
        <taxon>Streptomycetaceae</taxon>
        <taxon>Streptomyces</taxon>
    </lineage>
</organism>
<feature type="region of interest" description="Disordered" evidence="1">
    <location>
        <begin position="108"/>
        <end position="248"/>
    </location>
</feature>
<dbReference type="EMBL" id="JBHSJE010000010">
    <property type="protein sequence ID" value="MFC4982357.1"/>
    <property type="molecule type" value="Genomic_DNA"/>
</dbReference>
<keyword evidence="3" id="KW-1185">Reference proteome</keyword>